<evidence type="ECO:0000313" key="2">
    <source>
        <dbReference type="Proteomes" id="UP000836387"/>
    </source>
</evidence>
<reference evidence="1" key="2">
    <citation type="submission" date="2021-10" db="EMBL/GenBank/DDBJ databases">
        <authorList>
            <person name="Piombo E."/>
        </authorList>
    </citation>
    <scope>NUCLEOTIDE SEQUENCE</scope>
</reference>
<dbReference type="EMBL" id="CADEHS020000531">
    <property type="protein sequence ID" value="CAG9953510.1"/>
    <property type="molecule type" value="Genomic_DNA"/>
</dbReference>
<protein>
    <submittedName>
        <fullName evidence="1">Uncharacterized protein</fullName>
    </submittedName>
</protein>
<sequence length="193" mass="20969">MLGCRYLEKGEKALNELLGNNPLIAIGVVQLDVTSSACIQSVVLHIAANHGFLDVLISNAGITSLAQPLLSQLHEAFETNTFRPAVLIEAMAGLLQKSREARVIFVSSELGSIGKRVDRNYIFDAIDAMVYRMSKAALNMLAVCFAKSSESWETPAKIWCYDPGFVCPQDRKNREKLGARSSEAGGAGPYTDC</sequence>
<accession>A0ACA9UJU9</accession>
<comment type="caution">
    <text evidence="1">The sequence shown here is derived from an EMBL/GenBank/DDBJ whole genome shotgun (WGS) entry which is preliminary data.</text>
</comment>
<evidence type="ECO:0000313" key="1">
    <source>
        <dbReference type="EMBL" id="CAG9953510.1"/>
    </source>
</evidence>
<dbReference type="Proteomes" id="UP000836387">
    <property type="component" value="Unassembled WGS sequence"/>
</dbReference>
<proteinExistence type="predicted"/>
<gene>
    <name evidence="1" type="ORF">CRV2_00019843</name>
</gene>
<keyword evidence="2" id="KW-1185">Reference proteome</keyword>
<name>A0ACA9UJU9_BIOOC</name>
<reference evidence="1" key="1">
    <citation type="submission" date="2020-04" db="EMBL/GenBank/DDBJ databases">
        <authorList>
            <person name="Broberg M."/>
        </authorList>
    </citation>
    <scope>NUCLEOTIDE SEQUENCE</scope>
</reference>
<organism evidence="1 2">
    <name type="scientific">Clonostachys rosea f. rosea IK726</name>
    <dbReference type="NCBI Taxonomy" id="1349383"/>
    <lineage>
        <taxon>Eukaryota</taxon>
        <taxon>Fungi</taxon>
        <taxon>Dikarya</taxon>
        <taxon>Ascomycota</taxon>
        <taxon>Pezizomycotina</taxon>
        <taxon>Sordariomycetes</taxon>
        <taxon>Hypocreomycetidae</taxon>
        <taxon>Hypocreales</taxon>
        <taxon>Bionectriaceae</taxon>
        <taxon>Clonostachys</taxon>
    </lineage>
</organism>